<evidence type="ECO:0000256" key="2">
    <source>
        <dbReference type="ARBA" id="ARBA00022598"/>
    </source>
</evidence>
<comment type="similarity">
    <text evidence="1">Belongs to the ATP-dependent AMP-binding enzyme family.</text>
</comment>
<dbReference type="InterPro" id="IPR020845">
    <property type="entry name" value="AMP-binding_CS"/>
</dbReference>
<proteinExistence type="inferred from homology"/>
<dbReference type="Pfam" id="PF00501">
    <property type="entry name" value="AMP-binding"/>
    <property type="match status" value="1"/>
</dbReference>
<dbReference type="SUPFAM" id="SSF56801">
    <property type="entry name" value="Acetyl-CoA synthetase-like"/>
    <property type="match status" value="1"/>
</dbReference>
<evidence type="ECO:0000313" key="6">
    <source>
        <dbReference type="Proteomes" id="UP001596548"/>
    </source>
</evidence>
<dbReference type="EMBL" id="JBHTBJ010000019">
    <property type="protein sequence ID" value="MFC7277058.1"/>
    <property type="molecule type" value="Genomic_DNA"/>
</dbReference>
<keyword evidence="2" id="KW-0436">Ligase</keyword>
<evidence type="ECO:0000259" key="3">
    <source>
        <dbReference type="Pfam" id="PF00501"/>
    </source>
</evidence>
<feature type="domain" description="AMP-binding enzyme C-terminal" evidence="4">
    <location>
        <begin position="428"/>
        <end position="503"/>
    </location>
</feature>
<dbReference type="PANTHER" id="PTHR43201">
    <property type="entry name" value="ACYL-COA SYNTHETASE"/>
    <property type="match status" value="1"/>
</dbReference>
<keyword evidence="6" id="KW-1185">Reference proteome</keyword>
<dbReference type="Gene3D" id="3.40.50.12780">
    <property type="entry name" value="N-terminal domain of ligase-like"/>
    <property type="match status" value="1"/>
</dbReference>
<accession>A0ABW2HV56</accession>
<dbReference type="Pfam" id="PF13193">
    <property type="entry name" value="AMP-binding_C"/>
    <property type="match status" value="1"/>
</dbReference>
<sequence length="511" mass="53738">MQVTPFVLATMGRRGLLHPGPPHRIVRQFAALGRWGYGLAGELRQAAARSPERLAVVDDSGARLTYAGLLDRSSRLAGALPVAAGDRVGVLCRNSAAMVTVLIAATSIGADPVLVNTGLSAAQLSSVIDAQGLKVVVHDAEFAAALTGFAGALPLGRTAEMIDSVPPVTLAPPARPGRTIVLTSGTTGTPKGARRPTPAGFGPLCSIIDRIPLRAGVRLMIAAPLFHTWGYAGLQIALALRATVVLRRRFEPAAALTFMRENDCTALIAVPVMLQGLMELPAQHPRPALDIAAVSGSALPGGLATRFMDRYGDILYNLYGSTEASWASIATPADLRAAPGTAGRPPRGTTVAVLDAAGAPVPPGQTGRLFVGNEMLFEGYTNGSAREIRDGLLATGDLGHVDASGRVHVDGREDDMIVSGGENVFPSEVEGLLADLPEVRECAVIGVPDDEYGQRLAAYVVLRESASLDPDAIRTYVRRHRARFCVPRDIVFLASLPRNATGKVLKRELPH</sequence>
<gene>
    <name evidence="5" type="ORF">ACFQS1_23960</name>
</gene>
<dbReference type="InterPro" id="IPR025110">
    <property type="entry name" value="AMP-bd_C"/>
</dbReference>
<evidence type="ECO:0000256" key="1">
    <source>
        <dbReference type="ARBA" id="ARBA00006432"/>
    </source>
</evidence>
<protein>
    <submittedName>
        <fullName evidence="5">AMP-binding protein</fullName>
    </submittedName>
</protein>
<evidence type="ECO:0000259" key="4">
    <source>
        <dbReference type="Pfam" id="PF13193"/>
    </source>
</evidence>
<dbReference type="Proteomes" id="UP001596548">
    <property type="component" value="Unassembled WGS sequence"/>
</dbReference>
<dbReference type="PROSITE" id="PS00455">
    <property type="entry name" value="AMP_BINDING"/>
    <property type="match status" value="1"/>
</dbReference>
<dbReference type="CDD" id="cd04433">
    <property type="entry name" value="AFD_class_I"/>
    <property type="match status" value="1"/>
</dbReference>
<comment type="caution">
    <text evidence="5">The sequence shown here is derived from an EMBL/GenBank/DDBJ whole genome shotgun (WGS) entry which is preliminary data.</text>
</comment>
<dbReference type="InterPro" id="IPR045851">
    <property type="entry name" value="AMP-bd_C_sf"/>
</dbReference>
<organism evidence="5 6">
    <name type="scientific">Paractinoplanes rhizophilus</name>
    <dbReference type="NCBI Taxonomy" id="1416877"/>
    <lineage>
        <taxon>Bacteria</taxon>
        <taxon>Bacillati</taxon>
        <taxon>Actinomycetota</taxon>
        <taxon>Actinomycetes</taxon>
        <taxon>Micromonosporales</taxon>
        <taxon>Micromonosporaceae</taxon>
        <taxon>Paractinoplanes</taxon>
    </lineage>
</organism>
<evidence type="ECO:0000313" key="5">
    <source>
        <dbReference type="EMBL" id="MFC7277058.1"/>
    </source>
</evidence>
<dbReference type="InterPro" id="IPR042099">
    <property type="entry name" value="ANL_N_sf"/>
</dbReference>
<name>A0ABW2HV56_9ACTN</name>
<reference evidence="6" key="1">
    <citation type="journal article" date="2019" name="Int. J. Syst. Evol. Microbiol.">
        <title>The Global Catalogue of Microorganisms (GCM) 10K type strain sequencing project: providing services to taxonomists for standard genome sequencing and annotation.</title>
        <authorList>
            <consortium name="The Broad Institute Genomics Platform"/>
            <consortium name="The Broad Institute Genome Sequencing Center for Infectious Disease"/>
            <person name="Wu L."/>
            <person name="Ma J."/>
        </authorList>
    </citation>
    <scope>NUCLEOTIDE SEQUENCE [LARGE SCALE GENOMIC DNA]</scope>
    <source>
        <strain evidence="6">XZYJT-10</strain>
    </source>
</reference>
<feature type="domain" description="AMP-dependent synthetase/ligase" evidence="3">
    <location>
        <begin position="44"/>
        <end position="380"/>
    </location>
</feature>
<dbReference type="Gene3D" id="3.30.300.30">
    <property type="match status" value="1"/>
</dbReference>
<dbReference type="InterPro" id="IPR000873">
    <property type="entry name" value="AMP-dep_synth/lig_dom"/>
</dbReference>
<dbReference type="PANTHER" id="PTHR43201:SF5">
    <property type="entry name" value="MEDIUM-CHAIN ACYL-COA LIGASE ACSF2, MITOCHONDRIAL"/>
    <property type="match status" value="1"/>
</dbReference>
<dbReference type="RefSeq" id="WP_378972169.1">
    <property type="nucleotide sequence ID" value="NZ_JBHTBJ010000019.1"/>
</dbReference>